<name>A0A444YKZ6_ARAHY</name>
<evidence type="ECO:0000256" key="1">
    <source>
        <dbReference type="SAM" id="MobiDB-lite"/>
    </source>
</evidence>
<evidence type="ECO:0000313" key="3">
    <source>
        <dbReference type="Proteomes" id="UP000289738"/>
    </source>
</evidence>
<feature type="region of interest" description="Disordered" evidence="1">
    <location>
        <begin position="337"/>
        <end position="378"/>
    </location>
</feature>
<accession>A0A444YKZ6</accession>
<dbReference type="Proteomes" id="UP000289738">
    <property type="component" value="Chromosome B06"/>
</dbReference>
<dbReference type="AlphaFoldDB" id="A0A444YKZ6"/>
<evidence type="ECO:0000313" key="2">
    <source>
        <dbReference type="EMBL" id="RYR02519.1"/>
    </source>
</evidence>
<sequence length="378" mass="43388">MPRASLNGYASQKALVMAHYSSSSPSKKTQTVKFRATFQTEEIKLVVKISRNHQQKIELSINNLQKKQRNITQNYTVLLVLVLLQTKDLKCATHLLSEKFRNMSEEKKAIVRNLGFGGLMHIPPLRVHHQILKELANSFKLGKNTLEIGYGSFKVRPRTIGVALGINASGDLLPHKVNYKDLSEDNKQIFRRFQVKTLKNLTDEMMAIGVDNEQDRLMFKRIFILYIQMAFLLPTTIKKISPCAPGTNFQDGHNNRGELGSTYYNLKKKKAIDGCLFALMIVYFHLSKNKDKKGGERPPEPWIANWTREQFVERMRAEMEEHMCILPLSLRLKRTQRIQQGNNPPEKSKSKTQSKKKKVIVENSSPEQAQSYHGYSTL</sequence>
<dbReference type="EMBL" id="SDMP01000016">
    <property type="protein sequence ID" value="RYR02519.1"/>
    <property type="molecule type" value="Genomic_DNA"/>
</dbReference>
<feature type="compositionally biased region" description="Polar residues" evidence="1">
    <location>
        <begin position="362"/>
        <end position="378"/>
    </location>
</feature>
<keyword evidence="3" id="KW-1185">Reference proteome</keyword>
<dbReference type="PANTHER" id="PTHR34835">
    <property type="entry name" value="OS07G0283600 PROTEIN-RELATED"/>
    <property type="match status" value="1"/>
</dbReference>
<organism evidence="2 3">
    <name type="scientific">Arachis hypogaea</name>
    <name type="common">Peanut</name>
    <dbReference type="NCBI Taxonomy" id="3818"/>
    <lineage>
        <taxon>Eukaryota</taxon>
        <taxon>Viridiplantae</taxon>
        <taxon>Streptophyta</taxon>
        <taxon>Embryophyta</taxon>
        <taxon>Tracheophyta</taxon>
        <taxon>Spermatophyta</taxon>
        <taxon>Magnoliopsida</taxon>
        <taxon>eudicotyledons</taxon>
        <taxon>Gunneridae</taxon>
        <taxon>Pentapetalae</taxon>
        <taxon>rosids</taxon>
        <taxon>fabids</taxon>
        <taxon>Fabales</taxon>
        <taxon>Fabaceae</taxon>
        <taxon>Papilionoideae</taxon>
        <taxon>50 kb inversion clade</taxon>
        <taxon>dalbergioids sensu lato</taxon>
        <taxon>Dalbergieae</taxon>
        <taxon>Pterocarpus clade</taxon>
        <taxon>Arachis</taxon>
    </lineage>
</organism>
<gene>
    <name evidence="2" type="ORF">Ahy_B06g081315</name>
</gene>
<comment type="caution">
    <text evidence="2">The sequence shown here is derived from an EMBL/GenBank/DDBJ whole genome shotgun (WGS) entry which is preliminary data.</text>
</comment>
<proteinExistence type="predicted"/>
<protein>
    <submittedName>
        <fullName evidence="2">Uncharacterized protein</fullName>
    </submittedName>
</protein>
<reference evidence="2 3" key="1">
    <citation type="submission" date="2019-01" db="EMBL/GenBank/DDBJ databases">
        <title>Sequencing of cultivated peanut Arachis hypogaea provides insights into genome evolution and oil improvement.</title>
        <authorList>
            <person name="Chen X."/>
        </authorList>
    </citation>
    <scope>NUCLEOTIDE SEQUENCE [LARGE SCALE GENOMIC DNA]</scope>
    <source>
        <strain evidence="3">cv. Fuhuasheng</strain>
        <tissue evidence="2">Leaves</tissue>
    </source>
</reference>